<keyword evidence="2" id="KW-0540">Nuclease</keyword>
<feature type="transmembrane region" description="Helical" evidence="8">
    <location>
        <begin position="784"/>
        <end position="806"/>
    </location>
</feature>
<protein>
    <recommendedName>
        <fullName evidence="9">Integrase catalytic domain-containing protein</fullName>
    </recommendedName>
</protein>
<dbReference type="InterPro" id="IPR036875">
    <property type="entry name" value="Znf_CCHC_sf"/>
</dbReference>
<dbReference type="InterPro" id="IPR057670">
    <property type="entry name" value="SH3_retrovirus"/>
</dbReference>
<evidence type="ECO:0000256" key="6">
    <source>
        <dbReference type="ARBA" id="ARBA00022842"/>
    </source>
</evidence>
<dbReference type="SMART" id="SM00479">
    <property type="entry name" value="EXOIII"/>
    <property type="match status" value="1"/>
</dbReference>
<comment type="cofactor">
    <cofactor evidence="1">
        <name>Mg(2+)</name>
        <dbReference type="ChEBI" id="CHEBI:18420"/>
    </cofactor>
</comment>
<feature type="compositionally biased region" description="Low complexity" evidence="7">
    <location>
        <begin position="285"/>
        <end position="311"/>
    </location>
</feature>
<evidence type="ECO:0000256" key="7">
    <source>
        <dbReference type="SAM" id="MobiDB-lite"/>
    </source>
</evidence>
<dbReference type="FunFam" id="3.30.420.10:FF:000040">
    <property type="entry name" value="Exonuclease family protein"/>
    <property type="match status" value="1"/>
</dbReference>
<dbReference type="EMBL" id="OIVN01000523">
    <property type="protein sequence ID" value="SPC81555.1"/>
    <property type="molecule type" value="Genomic_DNA"/>
</dbReference>
<dbReference type="PANTHER" id="PTHR30231">
    <property type="entry name" value="DNA POLYMERASE III SUBUNIT EPSILON"/>
    <property type="match status" value="1"/>
</dbReference>
<keyword evidence="8" id="KW-1133">Transmembrane helix</keyword>
<evidence type="ECO:0000256" key="5">
    <source>
        <dbReference type="ARBA" id="ARBA00022839"/>
    </source>
</evidence>
<dbReference type="Pfam" id="PF25597">
    <property type="entry name" value="SH3_retrovirus"/>
    <property type="match status" value="1"/>
</dbReference>
<feature type="domain" description="Integrase catalytic" evidence="9">
    <location>
        <begin position="892"/>
        <end position="1073"/>
    </location>
</feature>
<dbReference type="Pfam" id="PF00665">
    <property type="entry name" value="rve"/>
    <property type="match status" value="1"/>
</dbReference>
<dbReference type="InterPro" id="IPR013520">
    <property type="entry name" value="Ribonucl_H"/>
</dbReference>
<keyword evidence="4" id="KW-0378">Hydrolase</keyword>
<dbReference type="Pfam" id="PF07727">
    <property type="entry name" value="RVT_2"/>
    <property type="match status" value="1"/>
</dbReference>
<dbReference type="PROSITE" id="PS50994">
    <property type="entry name" value="INTEGRASE"/>
    <property type="match status" value="1"/>
</dbReference>
<evidence type="ECO:0000256" key="1">
    <source>
        <dbReference type="ARBA" id="ARBA00001946"/>
    </source>
</evidence>
<proteinExistence type="predicted"/>
<reference evidence="10" key="1">
    <citation type="submission" date="2018-02" db="EMBL/GenBank/DDBJ databases">
        <authorList>
            <person name="Cohen D.B."/>
            <person name="Kent A.D."/>
        </authorList>
    </citation>
    <scope>NUCLEOTIDE SEQUENCE</scope>
</reference>
<dbReference type="SMART" id="SM00343">
    <property type="entry name" value="ZnF_C2HC"/>
    <property type="match status" value="2"/>
</dbReference>
<gene>
    <name evidence="10" type="ORF">FSB_LOCUS9437</name>
</gene>
<dbReference type="PANTHER" id="PTHR30231:SF4">
    <property type="entry name" value="PROTEIN NEN2"/>
    <property type="match status" value="1"/>
</dbReference>
<evidence type="ECO:0000256" key="2">
    <source>
        <dbReference type="ARBA" id="ARBA00022722"/>
    </source>
</evidence>
<dbReference type="InterPro" id="IPR043502">
    <property type="entry name" value="DNA/RNA_pol_sf"/>
</dbReference>
<keyword evidence="6" id="KW-0460">Magnesium</keyword>
<dbReference type="InterPro" id="IPR001878">
    <property type="entry name" value="Znf_CCHC"/>
</dbReference>
<sequence>MQTYMGSSSEDRSEIAFFDVETTVPTRSGQGFALLEFGSILVCPRKLVELESYSTLVKPADLSLISSLSVRCNGITPDAVVSAPTFLDISDRVYDLLHGRIWAGHNILRFDCARIREAFAEIGKPAPEPKGTIDSLQLLTQKFGRRAGDMKMATLATYFGLGQQTHRSLDDVRMNLEVVKYCATVLFLESSLPDIFTANSWVSPNATTRSRSNAKSSPEGLSLKMNTPSSSSRLKDDPMLSPTNQATEEKHPILSLLTRITEEEVEPNTAQRDPFDMGLLSNEMQESSEMYSTESSEVSSTASVSEGSGDSAGFLEPDDVSIPAISASFVPFYRGSQRIQLLHEGSILQLCCTHLKVRFGISTKFVDHAGRPKLNFVVNAPQSLCKVLDACDGIAQKLYLDSGSSSEWRPIVTRKNGFGNYPTVRLHIPTAITGDGAVYATEMYQKDSGIVQRLVFSRFDAAELDPLFTPSTFVDAFFSLDPYDYQQNAGIRLPCLSSPAIASRDLRSSCSAYCSDCQSLIPKTCKISSELDRQSLISATRLICLGQTRRRSSTRNLEARKRSTRRHAPVKLPANPQVLISAAASRLLRLSFQRHPQASSRQDEAPPEKSKPENASRAATRRNGSKYCKNCYQLGHLLFECPTVECRYCHKIGHIVYNCPTRPSKPSHSRTLPRPDNPSVVAATTESFSAPSLSYVSVSNTWYFDSACCNHMSPDSQLFSSVIPTTQTANGLLFKLLMARTFLPTILVLFPLLHCLSLTHILFPTSLLISSLCGQSCDLVMTCGLVLLNLVMSCAGPCGLVLLVVVCRDPRTNQVLGTGRRVGRMFELTSLHLPSTPTPPPSQVAHTASVFPLSLWHLRLGHVSVQKLRSLVSSGFLGQVKHDSVDCVSCQLAKQPALSFTNSDSSSHASFDLIHSDIWGPSPTSTVGGSKYFVIFVDDFSRYTWIYLMHNRSELAQIYRTFAQISISTQFSKTIKIFRTDNAMEYRDSQFLDFIHTQGTIIQRSCAGTSQQNGRAERKHRHILDSVRAFLISASCPERFWGEAALTAVYTINRLPSSALQNVTPFERLYGTPASYSSLRVFGCACFVLLQPHEHSKLEPRSRLCCFLGYGIEHKGYRCWDPISQRLRISRHVVFWEHTMFNSLSKFTTCSTPSFFTNPSLPLFPISPADSPTSPLAPPLAVDPVLDQTPDLPLAAPPADSPASPQESAPPVDPVTDQPPLLPLRRSDRVRAPPAHLRDYSCFSAVLSLHEPHTYREACTNPLWQQAMTEELQALEKTHTWDLVDLPHGKSAIGCKWVYKIKTKSDGSIERYKARLVAKGYAQEYGIDYEETFAPVARITSVRSLLAIAAVHQWPLFQMDVKNAFLNGELTEEVYMQAPPGYSDCPDKVCLLRRALYGLKQAPRAWFAKFSSIVHQFGFSSSSHDTALFIRRSDKGMILLLLYVDDMIITGDDHSGISDFKLFLHQQFEMKDLGHLSYFLGLEVSSDSTGYYLSQAKYASDLLSRTGLTDTKVVSTPLEMNARLTPLDGTPLNDATLYRQLVGSLVYLTVTRPDIAHAVHLVSQFLSAPHSTHYAAVLHILRYIKGTMFHGLHFSAHSTLDLCAYSDADWAGDPTDRRSTTGFCFFLGDSLISWRSKKQHIVSRSSTEAEYRALADTTSELLALRWLLEDMGVTHSSPTVIHCDNRSAIQIAHNDVFHERTKHIEIDCHLVRHHLSAGILHLLPVSSSDQTADIFTKTFPPGRFRDLVSKLKMASFKPP</sequence>
<dbReference type="InterPro" id="IPR036397">
    <property type="entry name" value="RNaseH_sf"/>
</dbReference>
<dbReference type="GO" id="GO:0008408">
    <property type="term" value="F:3'-5' exonuclease activity"/>
    <property type="evidence" value="ECO:0007669"/>
    <property type="project" value="TreeGrafter"/>
</dbReference>
<name>A0A2N9F389_FAGSY</name>
<evidence type="ECO:0000256" key="4">
    <source>
        <dbReference type="ARBA" id="ARBA00022801"/>
    </source>
</evidence>
<evidence type="ECO:0000313" key="10">
    <source>
        <dbReference type="EMBL" id="SPC81555.1"/>
    </source>
</evidence>
<dbReference type="Gene3D" id="4.10.60.10">
    <property type="entry name" value="Zinc finger, CCHC-type"/>
    <property type="match status" value="1"/>
</dbReference>
<feature type="region of interest" description="Disordered" evidence="7">
    <location>
        <begin position="285"/>
        <end position="312"/>
    </location>
</feature>
<dbReference type="Gene3D" id="3.30.420.10">
    <property type="entry name" value="Ribonuclease H-like superfamily/Ribonuclease H"/>
    <property type="match status" value="2"/>
</dbReference>
<feature type="compositionally biased region" description="Polar residues" evidence="7">
    <location>
        <begin position="205"/>
        <end position="216"/>
    </location>
</feature>
<evidence type="ECO:0000256" key="8">
    <source>
        <dbReference type="SAM" id="Phobius"/>
    </source>
</evidence>
<keyword evidence="8" id="KW-0472">Membrane</keyword>
<dbReference type="InterPro" id="IPR001584">
    <property type="entry name" value="Integrase_cat-core"/>
</dbReference>
<feature type="compositionally biased region" description="Low complexity" evidence="7">
    <location>
        <begin position="1201"/>
        <end position="1210"/>
    </location>
</feature>
<keyword evidence="3" id="KW-0479">Metal-binding</keyword>
<keyword evidence="8" id="KW-0812">Transmembrane</keyword>
<feature type="region of interest" description="Disordered" evidence="7">
    <location>
        <begin position="553"/>
        <end position="572"/>
    </location>
</feature>
<dbReference type="SUPFAM" id="SSF53098">
    <property type="entry name" value="Ribonuclease H-like"/>
    <property type="match status" value="2"/>
</dbReference>
<dbReference type="GO" id="GO:0008270">
    <property type="term" value="F:zinc ion binding"/>
    <property type="evidence" value="ECO:0007669"/>
    <property type="project" value="InterPro"/>
</dbReference>
<feature type="transmembrane region" description="Helical" evidence="8">
    <location>
        <begin position="742"/>
        <end position="763"/>
    </location>
</feature>
<dbReference type="SUPFAM" id="SSF57756">
    <property type="entry name" value="Retrovirus zinc finger-like domains"/>
    <property type="match status" value="1"/>
</dbReference>
<dbReference type="CDD" id="cd09272">
    <property type="entry name" value="RNase_HI_RT_Ty1"/>
    <property type="match status" value="1"/>
</dbReference>
<keyword evidence="5" id="KW-0269">Exonuclease</keyword>
<feature type="region of interest" description="Disordered" evidence="7">
    <location>
        <begin position="205"/>
        <end position="252"/>
    </location>
</feature>
<feature type="region of interest" description="Disordered" evidence="7">
    <location>
        <begin position="594"/>
        <end position="619"/>
    </location>
</feature>
<dbReference type="GO" id="GO:0015074">
    <property type="term" value="P:DNA integration"/>
    <property type="evidence" value="ECO:0007669"/>
    <property type="project" value="InterPro"/>
</dbReference>
<evidence type="ECO:0000256" key="3">
    <source>
        <dbReference type="ARBA" id="ARBA00022723"/>
    </source>
</evidence>
<feature type="compositionally biased region" description="Low complexity" evidence="7">
    <location>
        <begin position="1179"/>
        <end position="1194"/>
    </location>
</feature>
<dbReference type="SUPFAM" id="SSF56672">
    <property type="entry name" value="DNA/RNA polymerases"/>
    <property type="match status" value="1"/>
</dbReference>
<dbReference type="Pfam" id="PF00929">
    <property type="entry name" value="RNase_T"/>
    <property type="match status" value="1"/>
</dbReference>
<accession>A0A2N9F389</accession>
<dbReference type="Pfam" id="PF13976">
    <property type="entry name" value="gag_pre-integrs"/>
    <property type="match status" value="1"/>
</dbReference>
<organism evidence="10">
    <name type="scientific">Fagus sylvatica</name>
    <name type="common">Beechnut</name>
    <dbReference type="NCBI Taxonomy" id="28930"/>
    <lineage>
        <taxon>Eukaryota</taxon>
        <taxon>Viridiplantae</taxon>
        <taxon>Streptophyta</taxon>
        <taxon>Embryophyta</taxon>
        <taxon>Tracheophyta</taxon>
        <taxon>Spermatophyta</taxon>
        <taxon>Magnoliopsida</taxon>
        <taxon>eudicotyledons</taxon>
        <taxon>Gunneridae</taxon>
        <taxon>Pentapetalae</taxon>
        <taxon>rosids</taxon>
        <taxon>fabids</taxon>
        <taxon>Fagales</taxon>
        <taxon>Fagaceae</taxon>
        <taxon>Fagus</taxon>
    </lineage>
</organism>
<dbReference type="InterPro" id="IPR013103">
    <property type="entry name" value="RVT_2"/>
</dbReference>
<feature type="region of interest" description="Disordered" evidence="7">
    <location>
        <begin position="1177"/>
        <end position="1228"/>
    </location>
</feature>
<feature type="compositionally biased region" description="Basic and acidic residues" evidence="7">
    <location>
        <begin position="601"/>
        <end position="614"/>
    </location>
</feature>
<dbReference type="InterPro" id="IPR025724">
    <property type="entry name" value="GAG-pre-integrase_dom"/>
</dbReference>
<evidence type="ECO:0000259" key="9">
    <source>
        <dbReference type="PROSITE" id="PS50994"/>
    </source>
</evidence>
<dbReference type="CDD" id="cd06127">
    <property type="entry name" value="DEDDh"/>
    <property type="match status" value="1"/>
</dbReference>
<dbReference type="GO" id="GO:0003676">
    <property type="term" value="F:nucleic acid binding"/>
    <property type="evidence" value="ECO:0007669"/>
    <property type="project" value="InterPro"/>
</dbReference>
<dbReference type="InterPro" id="IPR012337">
    <property type="entry name" value="RNaseH-like_sf"/>
</dbReference>